<feature type="transmembrane region" description="Helical" evidence="1">
    <location>
        <begin position="379"/>
        <end position="403"/>
    </location>
</feature>
<feature type="transmembrane region" description="Helical" evidence="1">
    <location>
        <begin position="424"/>
        <end position="441"/>
    </location>
</feature>
<dbReference type="AlphaFoldDB" id="A0A6G0W6Q7"/>
<feature type="transmembrane region" description="Helical" evidence="1">
    <location>
        <begin position="477"/>
        <end position="500"/>
    </location>
</feature>
<keyword evidence="1" id="KW-1133">Transmembrane helix</keyword>
<evidence type="ECO:0000313" key="2">
    <source>
        <dbReference type="EMBL" id="KAF0722823.1"/>
    </source>
</evidence>
<sequence>MLAYILPKRWLYLTSKPSTQRSQGTGSTNSQPHRAKAAGRIMVNLLTFNMIAIITAVIVVLASIGFFYQQIVLNDLDTDRNAISPYSQSCKVDTNGFILGTCTPVEVATTGAPAWSTIGQRLALEWRAQSSSPYFVTTCIKTKPTNANQVALVLMAGYDGFPQCQPPKGAQEIAGMAMVEATVRDEYPNGAFMLTVFADKTMSDSILHTNSDGTTDMLIANINQTLIATNGSMTVDRLGVNGVHYSVPIGTRYKISIQSYPVVLDITSHIDPNTWWNVGRMSKKAVTMTWDYGHAVANRTELVVLDLVFLFCGTIFISGDYYLTYQGLKGFLARKPVMTYDLAAGMERRKLVLFFWICSRTMSLVYPDVVRVVPGPTTFFWFLSTLLVCSFYICTFAILLGWLSYVPSPFKRVITISLNAMNQLSFLGFETVYMSALPWILENYRQSPQALSLNISGVLHPSGAYANDGQLSSAFSLLFPTSMIIIAICMIMSVSLSTYYHKRKYNSFFLSLEWARTNGFLSHCTMPNWMTGLPLDELKVIKIGNKLFCKPSTQATLGFATVIPAKSAPIVNPANKNEDETYILVSVNSLLLTLASLHLWLPKVFQPKIFGTSTKNEFTSGRGVGLGRDRYVHHRGTCLN</sequence>
<gene>
    <name evidence="2" type="ORF">Ae201684_018142</name>
</gene>
<reference evidence="2 3" key="1">
    <citation type="submission" date="2019-07" db="EMBL/GenBank/DDBJ databases">
        <title>Genomics analysis of Aphanomyces spp. identifies a new class of oomycete effector associated with host adaptation.</title>
        <authorList>
            <person name="Gaulin E."/>
        </authorList>
    </citation>
    <scope>NUCLEOTIDE SEQUENCE [LARGE SCALE GENOMIC DNA]</scope>
    <source>
        <strain evidence="2 3">ATCC 201684</strain>
    </source>
</reference>
<feature type="transmembrane region" description="Helical" evidence="1">
    <location>
        <begin position="302"/>
        <end position="325"/>
    </location>
</feature>
<dbReference type="EMBL" id="VJMJ01000322">
    <property type="protein sequence ID" value="KAF0722823.1"/>
    <property type="molecule type" value="Genomic_DNA"/>
</dbReference>
<keyword evidence="1" id="KW-0472">Membrane</keyword>
<evidence type="ECO:0000313" key="3">
    <source>
        <dbReference type="Proteomes" id="UP000481153"/>
    </source>
</evidence>
<feature type="transmembrane region" description="Helical" evidence="1">
    <location>
        <begin position="41"/>
        <end position="68"/>
    </location>
</feature>
<dbReference type="VEuPathDB" id="FungiDB:AeMF1_013995"/>
<proteinExistence type="predicted"/>
<comment type="caution">
    <text evidence="2">The sequence shown here is derived from an EMBL/GenBank/DDBJ whole genome shotgun (WGS) entry which is preliminary data.</text>
</comment>
<name>A0A6G0W6Q7_9STRA</name>
<evidence type="ECO:0000256" key="1">
    <source>
        <dbReference type="SAM" id="Phobius"/>
    </source>
</evidence>
<organism evidence="2 3">
    <name type="scientific">Aphanomyces euteiches</name>
    <dbReference type="NCBI Taxonomy" id="100861"/>
    <lineage>
        <taxon>Eukaryota</taxon>
        <taxon>Sar</taxon>
        <taxon>Stramenopiles</taxon>
        <taxon>Oomycota</taxon>
        <taxon>Saprolegniomycetes</taxon>
        <taxon>Saprolegniales</taxon>
        <taxon>Verrucalvaceae</taxon>
        <taxon>Aphanomyces</taxon>
    </lineage>
</organism>
<dbReference type="Proteomes" id="UP000481153">
    <property type="component" value="Unassembled WGS sequence"/>
</dbReference>
<keyword evidence="1" id="KW-0812">Transmembrane</keyword>
<protein>
    <submittedName>
        <fullName evidence="2">Uncharacterized protein</fullName>
    </submittedName>
</protein>
<accession>A0A6G0W6Q7</accession>
<keyword evidence="3" id="KW-1185">Reference proteome</keyword>